<accession>A0A975Y6V0</accession>
<keyword evidence="2" id="KW-1185">Reference proteome</keyword>
<reference evidence="1" key="1">
    <citation type="submission" date="2017-04" db="EMBL/GenBank/DDBJ databases">
        <title>Genome deletions in a multicellular cyanobacterial endosymbiont for morphological adaptation in marine diatoms.</title>
        <authorList>
            <person name="Wang Y."/>
            <person name="Gao H."/>
            <person name="Li R."/>
            <person name="Xu X."/>
        </authorList>
    </citation>
    <scope>NUCLEOTIDE SEQUENCE</scope>
    <source>
        <strain evidence="1">FACHB 800</strain>
    </source>
</reference>
<dbReference type="Proteomes" id="UP000683511">
    <property type="component" value="Chromosome"/>
</dbReference>
<sequence>MDAIAFRDVWEVRSLVGYVWECDRCLGCGGVRSPK</sequence>
<evidence type="ECO:0000313" key="1">
    <source>
        <dbReference type="EMBL" id="QXE25665.1"/>
    </source>
</evidence>
<organism evidence="1 2">
    <name type="scientific">Richelia sinica FACHB-800</name>
    <dbReference type="NCBI Taxonomy" id="1357546"/>
    <lineage>
        <taxon>Bacteria</taxon>
        <taxon>Bacillati</taxon>
        <taxon>Cyanobacteriota</taxon>
        <taxon>Cyanophyceae</taxon>
        <taxon>Nostocales</taxon>
        <taxon>Nostocaceae</taxon>
        <taxon>Richelia</taxon>
    </lineage>
</organism>
<name>A0A975Y6V0_9NOST</name>
<dbReference type="KEGG" id="rsin:B6N60_04385"/>
<dbReference type="AlphaFoldDB" id="A0A975Y6V0"/>
<protein>
    <submittedName>
        <fullName evidence="1">Uncharacterized protein</fullName>
    </submittedName>
</protein>
<dbReference type="EMBL" id="CP021056">
    <property type="protein sequence ID" value="QXE25665.1"/>
    <property type="molecule type" value="Genomic_DNA"/>
</dbReference>
<proteinExistence type="predicted"/>
<evidence type="ECO:0000313" key="2">
    <source>
        <dbReference type="Proteomes" id="UP000683511"/>
    </source>
</evidence>
<gene>
    <name evidence="1" type="ORF">B6N60_04385</name>
</gene>